<organism evidence="3 4">
    <name type="scientific">Deinococcus reticulitermitis</name>
    <dbReference type="NCBI Taxonomy" id="856736"/>
    <lineage>
        <taxon>Bacteria</taxon>
        <taxon>Thermotogati</taxon>
        <taxon>Deinococcota</taxon>
        <taxon>Deinococci</taxon>
        <taxon>Deinococcales</taxon>
        <taxon>Deinococcaceae</taxon>
        <taxon>Deinococcus</taxon>
    </lineage>
</organism>
<feature type="region of interest" description="Disordered" evidence="1">
    <location>
        <begin position="17"/>
        <end position="50"/>
    </location>
</feature>
<evidence type="ECO:0000313" key="4">
    <source>
        <dbReference type="Proteomes" id="UP000199223"/>
    </source>
</evidence>
<evidence type="ECO:0000256" key="1">
    <source>
        <dbReference type="SAM" id="MobiDB-lite"/>
    </source>
</evidence>
<feature type="chain" id="PRO_5011662689" evidence="2">
    <location>
        <begin position="20"/>
        <end position="217"/>
    </location>
</feature>
<dbReference type="EMBL" id="FNZA01000007">
    <property type="protein sequence ID" value="SEJ38404.1"/>
    <property type="molecule type" value="Genomic_DNA"/>
</dbReference>
<dbReference type="Proteomes" id="UP000199223">
    <property type="component" value="Unassembled WGS sequence"/>
</dbReference>
<evidence type="ECO:0000313" key="3">
    <source>
        <dbReference type="EMBL" id="SEJ38404.1"/>
    </source>
</evidence>
<dbReference type="RefSeq" id="WP_092264370.1">
    <property type="nucleotide sequence ID" value="NZ_FNZA01000007.1"/>
</dbReference>
<name>A0A1H6YES6_9DEIO</name>
<feature type="signal peptide" evidence="2">
    <location>
        <begin position="1"/>
        <end position="19"/>
    </location>
</feature>
<protein>
    <submittedName>
        <fullName evidence="3">Uncharacterized protein</fullName>
    </submittedName>
</protein>
<feature type="compositionally biased region" description="Low complexity" evidence="1">
    <location>
        <begin position="28"/>
        <end position="37"/>
    </location>
</feature>
<proteinExistence type="predicted"/>
<accession>A0A1H6YES6</accession>
<evidence type="ECO:0000256" key="2">
    <source>
        <dbReference type="SAM" id="SignalP"/>
    </source>
</evidence>
<dbReference type="AlphaFoldDB" id="A0A1H6YES6"/>
<sequence length="217" mass="22598">MRRLILSALLAFAPTTLAAAPPAPPPTVQSVPATPLRPTAPAPATPATAAPFQNGQTWLLEGRTDQGQVFRSELLLGPPSADEQRAFQEGVHQGGSAARFAASFAGAPRGEGQPYLLMVASAGGESVVMAMPSPSVDDLLAAPEGELEGLSFCLLLADPGGRSFSGLSLRRREEGETYTVTGTVKGGQDNLREELLATLRASFAPTFGVGECKLTRR</sequence>
<gene>
    <name evidence="3" type="ORF">SAMN04488058_10748</name>
</gene>
<keyword evidence="4" id="KW-1185">Reference proteome</keyword>
<dbReference type="STRING" id="856736.SAMN04488058_10748"/>
<dbReference type="OrthoDB" id="9875263at2"/>
<keyword evidence="2" id="KW-0732">Signal</keyword>
<reference evidence="4" key="1">
    <citation type="submission" date="2016-10" db="EMBL/GenBank/DDBJ databases">
        <authorList>
            <person name="Varghese N."/>
            <person name="Submissions S."/>
        </authorList>
    </citation>
    <scope>NUCLEOTIDE SEQUENCE [LARGE SCALE GENOMIC DNA]</scope>
    <source>
        <strain evidence="4">CGMCC 1.10218</strain>
    </source>
</reference>